<reference evidence="1 2" key="2">
    <citation type="journal article" date="2022" name="Mol. Ecol. Resour.">
        <title>The genomes of chicory, endive, great burdock and yacon provide insights into Asteraceae paleo-polyploidization history and plant inulin production.</title>
        <authorList>
            <person name="Fan W."/>
            <person name="Wang S."/>
            <person name="Wang H."/>
            <person name="Wang A."/>
            <person name="Jiang F."/>
            <person name="Liu H."/>
            <person name="Zhao H."/>
            <person name="Xu D."/>
            <person name="Zhang Y."/>
        </authorList>
    </citation>
    <scope>NUCLEOTIDE SEQUENCE [LARGE SCALE GENOMIC DNA]</scope>
    <source>
        <strain evidence="2">cv. Yunnan</strain>
        <tissue evidence="1">Leaves</tissue>
    </source>
</reference>
<reference evidence="2" key="1">
    <citation type="journal article" date="2022" name="Mol. Ecol. Resour.">
        <title>The genomes of chicory, endive, great burdock and yacon provide insights into Asteraceae palaeo-polyploidization history and plant inulin production.</title>
        <authorList>
            <person name="Fan W."/>
            <person name="Wang S."/>
            <person name="Wang H."/>
            <person name="Wang A."/>
            <person name="Jiang F."/>
            <person name="Liu H."/>
            <person name="Zhao H."/>
            <person name="Xu D."/>
            <person name="Zhang Y."/>
        </authorList>
    </citation>
    <scope>NUCLEOTIDE SEQUENCE [LARGE SCALE GENOMIC DNA]</scope>
    <source>
        <strain evidence="2">cv. Yunnan</strain>
    </source>
</reference>
<evidence type="ECO:0000313" key="2">
    <source>
        <dbReference type="Proteomes" id="UP001056120"/>
    </source>
</evidence>
<proteinExistence type="predicted"/>
<organism evidence="1 2">
    <name type="scientific">Smallanthus sonchifolius</name>
    <dbReference type="NCBI Taxonomy" id="185202"/>
    <lineage>
        <taxon>Eukaryota</taxon>
        <taxon>Viridiplantae</taxon>
        <taxon>Streptophyta</taxon>
        <taxon>Embryophyta</taxon>
        <taxon>Tracheophyta</taxon>
        <taxon>Spermatophyta</taxon>
        <taxon>Magnoliopsida</taxon>
        <taxon>eudicotyledons</taxon>
        <taxon>Gunneridae</taxon>
        <taxon>Pentapetalae</taxon>
        <taxon>asterids</taxon>
        <taxon>campanulids</taxon>
        <taxon>Asterales</taxon>
        <taxon>Asteraceae</taxon>
        <taxon>Asteroideae</taxon>
        <taxon>Heliantheae alliance</taxon>
        <taxon>Millerieae</taxon>
        <taxon>Smallanthus</taxon>
    </lineage>
</organism>
<dbReference type="EMBL" id="CM042043">
    <property type="protein sequence ID" value="KAI3696209.1"/>
    <property type="molecule type" value="Genomic_DNA"/>
</dbReference>
<name>A0ACB8ZE32_9ASTR</name>
<sequence>MEWLIQEVNLQCYLPTIYNFLWFHRSLPPSVIYVLTLSSKGEGQMDFLIKRQPAWKTSFHSLYFMLRKNICNLFNVYNLHRTKLKITHKKEQDISFSMPLCHSKVEQVTTEDLFELS</sequence>
<keyword evidence="2" id="KW-1185">Reference proteome</keyword>
<evidence type="ECO:0000313" key="1">
    <source>
        <dbReference type="EMBL" id="KAI3696209.1"/>
    </source>
</evidence>
<accession>A0ACB8ZE32</accession>
<gene>
    <name evidence="1" type="ORF">L1987_79219</name>
</gene>
<dbReference type="Proteomes" id="UP001056120">
    <property type="component" value="Linkage Group LG26"/>
</dbReference>
<protein>
    <submittedName>
        <fullName evidence="1">Uncharacterized protein</fullName>
    </submittedName>
</protein>
<comment type="caution">
    <text evidence="1">The sequence shown here is derived from an EMBL/GenBank/DDBJ whole genome shotgun (WGS) entry which is preliminary data.</text>
</comment>